<name>A0A7X1B2U5_9BACT</name>
<keyword evidence="3" id="KW-0813">Transport</keyword>
<organism evidence="12 13">
    <name type="scientific">Pelagicoccus albus</name>
    <dbReference type="NCBI Taxonomy" id="415222"/>
    <lineage>
        <taxon>Bacteria</taxon>
        <taxon>Pseudomonadati</taxon>
        <taxon>Verrucomicrobiota</taxon>
        <taxon>Opitutia</taxon>
        <taxon>Puniceicoccales</taxon>
        <taxon>Pelagicoccaceae</taxon>
        <taxon>Pelagicoccus</taxon>
    </lineage>
</organism>
<dbReference type="PANTHER" id="PTHR38831:SF2">
    <property type="entry name" value="TYPE II SECRETION SYSTEM PROTEIN K"/>
    <property type="match status" value="1"/>
</dbReference>
<keyword evidence="7" id="KW-0653">Protein transport</keyword>
<evidence type="ECO:0000256" key="6">
    <source>
        <dbReference type="ARBA" id="ARBA00022692"/>
    </source>
</evidence>
<evidence type="ECO:0000256" key="10">
    <source>
        <dbReference type="SAM" id="Phobius"/>
    </source>
</evidence>
<dbReference type="GO" id="GO:0005886">
    <property type="term" value="C:plasma membrane"/>
    <property type="evidence" value="ECO:0007669"/>
    <property type="project" value="UniProtKB-SubCell"/>
</dbReference>
<keyword evidence="13" id="KW-1185">Reference proteome</keyword>
<dbReference type="InterPro" id="IPR005628">
    <property type="entry name" value="GspK"/>
</dbReference>
<keyword evidence="8 10" id="KW-1133">Transmembrane helix</keyword>
<feature type="transmembrane region" description="Helical" evidence="10">
    <location>
        <begin position="12"/>
        <end position="32"/>
    </location>
</feature>
<sequence>MSLRRDAGKRGSILLMVLVLIVVVSFALTMFIEKAEVEIKGEGYFVKRSELRRDAWSMLEVAVAVLADVKAIDGSLYAPAQGWRDPLEYAQVTPREGLNVQFEFIDESGKVDINNLDRDSLILLFDELGFDLEISSGLSDVLLDWIDEDDETRIEGAESREYSTLELDAHPANQPLKSLDELRYLFGFRDLFFDENGSPLPIFQQLKDAVTVQEVSSLNVNSATSLALRAIADLDEYDKQAIDEFLRGLDGIVGTSDDNYFASEDDVTAVLVDIPDGAPLGNQISVLTVKVTVSEAGYSFTLWGTMSTTSEAPAMEQSGSNLRYPFDFLELREQPGFDNARPL</sequence>
<keyword evidence="9 10" id="KW-0472">Membrane</keyword>
<evidence type="ECO:0000313" key="12">
    <source>
        <dbReference type="EMBL" id="MBC2604472.1"/>
    </source>
</evidence>
<dbReference type="SUPFAM" id="SSF158544">
    <property type="entry name" value="GspK insert domain-like"/>
    <property type="match status" value="1"/>
</dbReference>
<evidence type="ECO:0000259" key="11">
    <source>
        <dbReference type="Pfam" id="PF21687"/>
    </source>
</evidence>
<feature type="domain" description="T2SS protein K first SAM-like" evidence="11">
    <location>
        <begin position="115"/>
        <end position="189"/>
    </location>
</feature>
<evidence type="ECO:0000256" key="9">
    <source>
        <dbReference type="ARBA" id="ARBA00023136"/>
    </source>
</evidence>
<evidence type="ECO:0000256" key="7">
    <source>
        <dbReference type="ARBA" id="ARBA00022927"/>
    </source>
</evidence>
<dbReference type="AlphaFoldDB" id="A0A7X1B2U5"/>
<dbReference type="Pfam" id="PF21687">
    <property type="entry name" value="T2SSK_1st"/>
    <property type="match status" value="1"/>
</dbReference>
<dbReference type="Proteomes" id="UP000526501">
    <property type="component" value="Unassembled WGS sequence"/>
</dbReference>
<dbReference type="RefSeq" id="WP_185658369.1">
    <property type="nucleotide sequence ID" value="NZ_CAWPOO010000001.1"/>
</dbReference>
<keyword evidence="4" id="KW-1003">Cell membrane</keyword>
<dbReference type="InterPro" id="IPR038072">
    <property type="entry name" value="GspK_central_sf"/>
</dbReference>
<comment type="subcellular location">
    <subcellularLocation>
        <location evidence="1">Cell inner membrane</location>
    </subcellularLocation>
</comment>
<comment type="similarity">
    <text evidence="2">Belongs to the GSP K family.</text>
</comment>
<dbReference type="InterPro" id="IPR049031">
    <property type="entry name" value="T2SSK_SAM-like_1st"/>
</dbReference>
<keyword evidence="5" id="KW-0997">Cell inner membrane</keyword>
<evidence type="ECO:0000256" key="2">
    <source>
        <dbReference type="ARBA" id="ARBA00007246"/>
    </source>
</evidence>
<dbReference type="PANTHER" id="PTHR38831">
    <property type="entry name" value="TYPE II SECRETION SYSTEM PROTEIN K"/>
    <property type="match status" value="1"/>
</dbReference>
<dbReference type="EMBL" id="JACHVC010000001">
    <property type="protein sequence ID" value="MBC2604472.1"/>
    <property type="molecule type" value="Genomic_DNA"/>
</dbReference>
<protein>
    <submittedName>
        <fullName evidence="12">General secretion pathway protein GspK</fullName>
    </submittedName>
</protein>
<evidence type="ECO:0000256" key="5">
    <source>
        <dbReference type="ARBA" id="ARBA00022519"/>
    </source>
</evidence>
<dbReference type="GO" id="GO:0009306">
    <property type="term" value="P:protein secretion"/>
    <property type="evidence" value="ECO:0007669"/>
    <property type="project" value="InterPro"/>
</dbReference>
<accession>A0A7X1B2U5</accession>
<dbReference type="Gene3D" id="1.10.40.60">
    <property type="entry name" value="EpsJ-like"/>
    <property type="match status" value="1"/>
</dbReference>
<evidence type="ECO:0000256" key="4">
    <source>
        <dbReference type="ARBA" id="ARBA00022475"/>
    </source>
</evidence>
<keyword evidence="6 10" id="KW-0812">Transmembrane</keyword>
<comment type="caution">
    <text evidence="12">The sequence shown here is derived from an EMBL/GenBank/DDBJ whole genome shotgun (WGS) entry which is preliminary data.</text>
</comment>
<evidence type="ECO:0000256" key="3">
    <source>
        <dbReference type="ARBA" id="ARBA00022448"/>
    </source>
</evidence>
<evidence type="ECO:0000256" key="1">
    <source>
        <dbReference type="ARBA" id="ARBA00004533"/>
    </source>
</evidence>
<gene>
    <name evidence="12" type="ORF">H5P27_00210</name>
</gene>
<evidence type="ECO:0000256" key="8">
    <source>
        <dbReference type="ARBA" id="ARBA00022989"/>
    </source>
</evidence>
<proteinExistence type="inferred from homology"/>
<evidence type="ECO:0000313" key="13">
    <source>
        <dbReference type="Proteomes" id="UP000526501"/>
    </source>
</evidence>
<reference evidence="12 13" key="1">
    <citation type="submission" date="2020-07" db="EMBL/GenBank/DDBJ databases">
        <authorList>
            <person name="Feng X."/>
        </authorList>
    </citation>
    <scope>NUCLEOTIDE SEQUENCE [LARGE SCALE GENOMIC DNA]</scope>
    <source>
        <strain evidence="12 13">JCM23202</strain>
    </source>
</reference>